<name>A0AA46BP11_9MICO</name>
<proteinExistence type="predicted"/>
<evidence type="ECO:0000313" key="1">
    <source>
        <dbReference type="EMBL" id="STD11429.1"/>
    </source>
</evidence>
<gene>
    <name evidence="1" type="ORF">NCTC7915_01587</name>
</gene>
<protein>
    <submittedName>
        <fullName evidence="1">Uncharacterized protein</fullName>
    </submittedName>
</protein>
<comment type="caution">
    <text evidence="1">The sequence shown here is derived from an EMBL/GenBank/DDBJ whole genome shotgun (WGS) entry which is preliminary data.</text>
</comment>
<organism evidence="1 2">
    <name type="scientific">Dermatophilus congolensis</name>
    <dbReference type="NCBI Taxonomy" id="1863"/>
    <lineage>
        <taxon>Bacteria</taxon>
        <taxon>Bacillati</taxon>
        <taxon>Actinomycetota</taxon>
        <taxon>Actinomycetes</taxon>
        <taxon>Micrococcales</taxon>
        <taxon>Dermatophilaceae</taxon>
        <taxon>Dermatophilus</taxon>
    </lineage>
</organism>
<reference evidence="1 2" key="1">
    <citation type="submission" date="2018-06" db="EMBL/GenBank/DDBJ databases">
        <authorList>
            <consortium name="Pathogen Informatics"/>
            <person name="Doyle S."/>
        </authorList>
    </citation>
    <scope>NUCLEOTIDE SEQUENCE [LARGE SCALE GENOMIC DNA]</scope>
    <source>
        <strain evidence="1 2">NCTC7915</strain>
    </source>
</reference>
<dbReference type="AlphaFoldDB" id="A0AA46BP11"/>
<sequence>MTSPCSLSGGIIEDSFAPPVKASRVGRRSDGGQHAVKYGFKGVPKVRSGGVALAVADVAVGCLA</sequence>
<dbReference type="Proteomes" id="UP000254118">
    <property type="component" value="Unassembled WGS sequence"/>
</dbReference>
<accession>A0AA46BP11</accession>
<dbReference type="EMBL" id="UFYA01000001">
    <property type="protein sequence ID" value="STD11429.1"/>
    <property type="molecule type" value="Genomic_DNA"/>
</dbReference>
<evidence type="ECO:0000313" key="2">
    <source>
        <dbReference type="Proteomes" id="UP000254118"/>
    </source>
</evidence>